<feature type="transmembrane region" description="Helical" evidence="1">
    <location>
        <begin position="45"/>
        <end position="63"/>
    </location>
</feature>
<dbReference type="EMBL" id="JTDK01000006">
    <property type="protein sequence ID" value="KHK98433.1"/>
    <property type="molecule type" value="Genomic_DNA"/>
</dbReference>
<dbReference type="InterPro" id="IPR019692">
    <property type="entry name" value="CFP-6_PH"/>
</dbReference>
<dbReference type="Pfam" id="PF10756">
    <property type="entry name" value="bPH_6"/>
    <property type="match status" value="1"/>
</dbReference>
<keyword evidence="4" id="KW-1185">Reference proteome</keyword>
<dbReference type="OrthoDB" id="5148800at2"/>
<keyword evidence="1" id="KW-0472">Membrane</keyword>
<keyword evidence="1" id="KW-0812">Transmembrane</keyword>
<comment type="caution">
    <text evidence="3">The sequence shown here is derived from an EMBL/GenBank/DDBJ whole genome shotgun (WGS) entry which is preliminary data.</text>
</comment>
<evidence type="ECO:0000313" key="4">
    <source>
        <dbReference type="Proteomes" id="UP000031030"/>
    </source>
</evidence>
<dbReference type="Proteomes" id="UP000031030">
    <property type="component" value="Unassembled WGS sequence"/>
</dbReference>
<keyword evidence="1" id="KW-1133">Transmembrane helix</keyword>
<feature type="domain" description="Low molecular weight protein antigen 6 PH" evidence="2">
    <location>
        <begin position="59"/>
        <end position="101"/>
    </location>
</feature>
<evidence type="ECO:0000313" key="3">
    <source>
        <dbReference type="EMBL" id="KHK98433.1"/>
    </source>
</evidence>
<dbReference type="AlphaFoldDB" id="A0A0B2A9K2"/>
<reference evidence="3 4" key="1">
    <citation type="submission" date="2014-11" db="EMBL/GenBank/DDBJ databases">
        <title>Genome sequence of Microbacterium mangrovi MUSC 115(T).</title>
        <authorList>
            <person name="Lee L.-H."/>
        </authorList>
    </citation>
    <scope>NUCLEOTIDE SEQUENCE [LARGE SCALE GENOMIC DNA]</scope>
    <source>
        <strain evidence="3 4">MUSC 115</strain>
    </source>
</reference>
<name>A0A0B2A9K2_9MICO</name>
<dbReference type="RefSeq" id="WP_039396925.1">
    <property type="nucleotide sequence ID" value="NZ_JTDK01000006.1"/>
</dbReference>
<feature type="transmembrane region" description="Helical" evidence="1">
    <location>
        <begin position="183"/>
        <end position="201"/>
    </location>
</feature>
<proteinExistence type="predicted"/>
<accession>A0A0B2A9K2</accession>
<organism evidence="3 4">
    <name type="scientific">Microbacterium mangrovi</name>
    <dbReference type="NCBI Taxonomy" id="1348253"/>
    <lineage>
        <taxon>Bacteria</taxon>
        <taxon>Bacillati</taxon>
        <taxon>Actinomycetota</taxon>
        <taxon>Actinomycetes</taxon>
        <taxon>Micrococcales</taxon>
        <taxon>Microbacteriaceae</taxon>
        <taxon>Microbacterium</taxon>
    </lineage>
</organism>
<evidence type="ECO:0000256" key="1">
    <source>
        <dbReference type="SAM" id="Phobius"/>
    </source>
</evidence>
<protein>
    <recommendedName>
        <fullName evidence="2">Low molecular weight protein antigen 6 PH domain-containing protein</fullName>
    </recommendedName>
</protein>
<gene>
    <name evidence="3" type="ORF">LK09_05385</name>
</gene>
<evidence type="ECO:0000259" key="2">
    <source>
        <dbReference type="Pfam" id="PF10756"/>
    </source>
</evidence>
<feature type="transmembrane region" description="Helical" evidence="1">
    <location>
        <begin position="12"/>
        <end position="33"/>
    </location>
</feature>
<dbReference type="STRING" id="1348253.LK09_05385"/>
<sequence length="202" mass="21920">MTQPVVLRPRFGLILCILVWTIVAICIVSLIVLGDAGTALRYTPAFLLAAFLCWMLFWMPAVAVEASGVTLVNIARSVRISWPAIVSVDTKYSLTIRTRDAKYTAWAAPAPSRMSTMRATRTDLSHLPESSYAGGTVGLGDIPNSDSGLAALNIRRYWEQLQRDGHLDSRAVEGTGVKVTWHVWQLAVVGVLAVATLAGILI</sequence>